<dbReference type="Proteomes" id="UP000663920">
    <property type="component" value="Chromosome"/>
</dbReference>
<dbReference type="PROSITE" id="PS51257">
    <property type="entry name" value="PROKAR_LIPOPROTEIN"/>
    <property type="match status" value="1"/>
</dbReference>
<dbReference type="KEGG" id="pcea:J3359_14685"/>
<reference evidence="1 2" key="1">
    <citation type="submission" date="2021-03" db="EMBL/GenBank/DDBJ databases">
        <title>Complete genome of Polaribacter_sp.SM13.</title>
        <authorList>
            <person name="Jeong S.W."/>
            <person name="Bae J.W."/>
        </authorList>
    </citation>
    <scope>NUCLEOTIDE SEQUENCE [LARGE SCALE GENOMIC DNA]</scope>
    <source>
        <strain evidence="1 2">SM13</strain>
    </source>
</reference>
<dbReference type="Pfam" id="PF16267">
    <property type="entry name" value="DUF4920"/>
    <property type="match status" value="1"/>
</dbReference>
<dbReference type="EMBL" id="CP071869">
    <property type="protein sequence ID" value="QTE22044.1"/>
    <property type="molecule type" value="Genomic_DNA"/>
</dbReference>
<keyword evidence="2" id="KW-1185">Reference proteome</keyword>
<organism evidence="1 2">
    <name type="scientific">Polaribacter cellanae</name>
    <dbReference type="NCBI Taxonomy" id="2818493"/>
    <lineage>
        <taxon>Bacteria</taxon>
        <taxon>Pseudomonadati</taxon>
        <taxon>Bacteroidota</taxon>
        <taxon>Flavobacteriia</taxon>
        <taxon>Flavobacteriales</taxon>
        <taxon>Flavobacteriaceae</taxon>
    </lineage>
</organism>
<evidence type="ECO:0000313" key="2">
    <source>
        <dbReference type="Proteomes" id="UP000663920"/>
    </source>
</evidence>
<dbReference type="RefSeq" id="WP_208077684.1">
    <property type="nucleotide sequence ID" value="NZ_CP071869.1"/>
</dbReference>
<proteinExistence type="predicted"/>
<dbReference type="InterPro" id="IPR032577">
    <property type="entry name" value="DUF4920"/>
</dbReference>
<protein>
    <submittedName>
        <fullName evidence="1">DUF4920 domain-containing protein</fullName>
    </submittedName>
</protein>
<gene>
    <name evidence="1" type="ORF">J3359_14685</name>
</gene>
<dbReference type="AlphaFoldDB" id="A0A975CNR4"/>
<accession>A0A975CNR4</accession>
<name>A0A975CNR4_9FLAO</name>
<sequence length="169" mass="19296">MKRIVKFCAIVLLFFTACKDGKKENKEVEKTNKEIEYATFGDKISEKDALTKDQMLAKFENMNVGDTINVKFTSEIKEVCSKKGCWMKLPLGKETETMVRFKDYGFFMPIDSQGKEVILEGKAFVKVTPVEELQHYAEDAGKSKEEIAKITQPKREFAFEANGVLLKTE</sequence>
<evidence type="ECO:0000313" key="1">
    <source>
        <dbReference type="EMBL" id="QTE22044.1"/>
    </source>
</evidence>